<evidence type="ECO:0000313" key="2">
    <source>
        <dbReference type="EMBL" id="SUF56069.1"/>
    </source>
</evidence>
<organism evidence="2 3">
    <name type="scientific">Salmonella enterica</name>
    <name type="common">Salmonella choleraesuis</name>
    <dbReference type="NCBI Taxonomy" id="28901"/>
    <lineage>
        <taxon>Bacteria</taxon>
        <taxon>Pseudomonadati</taxon>
        <taxon>Pseudomonadota</taxon>
        <taxon>Gammaproteobacteria</taxon>
        <taxon>Enterobacterales</taxon>
        <taxon>Enterobacteriaceae</taxon>
        <taxon>Salmonella</taxon>
    </lineage>
</organism>
<evidence type="ECO:0008006" key="4">
    <source>
        <dbReference type="Google" id="ProtNLM"/>
    </source>
</evidence>
<sequence length="174" mass="20279">MTHKIRTDVFVKKMHYGTLRELFASFIAYKERQRHRSTVNEYKILLDQLIKRGLITGNETANEITSAQVTLWLQSWAKKGFLAQADKIRKKLHAVFAYGMVADNDPLGNSVSNGIEFHLPHNPTTNIQKINASKPGERYLTFAEIKKIESIFKREPFRNRSRFTIIINAWHLYM</sequence>
<gene>
    <name evidence="2" type="ORF">NCTC10252_01293</name>
</gene>
<dbReference type="Gene3D" id="1.10.150.130">
    <property type="match status" value="1"/>
</dbReference>
<keyword evidence="1" id="KW-0238">DNA-binding</keyword>
<dbReference type="Proteomes" id="UP000254597">
    <property type="component" value="Unassembled WGS sequence"/>
</dbReference>
<accession>A0A379QIJ8</accession>
<dbReference type="GO" id="GO:0003677">
    <property type="term" value="F:DNA binding"/>
    <property type="evidence" value="ECO:0007669"/>
    <property type="project" value="UniProtKB-KW"/>
</dbReference>
<dbReference type="SUPFAM" id="SSF56349">
    <property type="entry name" value="DNA breaking-rejoining enzymes"/>
    <property type="match status" value="1"/>
</dbReference>
<proteinExistence type="predicted"/>
<dbReference type="AlphaFoldDB" id="A0A379QIJ8"/>
<reference evidence="2 3" key="1">
    <citation type="submission" date="2018-06" db="EMBL/GenBank/DDBJ databases">
        <authorList>
            <consortium name="Pathogen Informatics"/>
            <person name="Doyle S."/>
        </authorList>
    </citation>
    <scope>NUCLEOTIDE SEQUENCE [LARGE SCALE GENOMIC DNA]</scope>
    <source>
        <strain evidence="2 3">NCTC10252</strain>
    </source>
</reference>
<dbReference type="EMBL" id="UGWP01000004">
    <property type="protein sequence ID" value="SUF56069.1"/>
    <property type="molecule type" value="Genomic_DNA"/>
</dbReference>
<name>A0A379QIJ8_SALER</name>
<dbReference type="InterPro" id="IPR010998">
    <property type="entry name" value="Integrase_recombinase_N"/>
</dbReference>
<dbReference type="InterPro" id="IPR011010">
    <property type="entry name" value="DNA_brk_join_enz"/>
</dbReference>
<protein>
    <recommendedName>
        <fullName evidence="4">Core-binding (CB) domain-containing protein</fullName>
    </recommendedName>
</protein>
<evidence type="ECO:0000313" key="3">
    <source>
        <dbReference type="Proteomes" id="UP000254597"/>
    </source>
</evidence>
<evidence type="ECO:0000256" key="1">
    <source>
        <dbReference type="ARBA" id="ARBA00023125"/>
    </source>
</evidence>